<feature type="transmembrane region" description="Helical" evidence="10">
    <location>
        <begin position="63"/>
        <end position="83"/>
    </location>
</feature>
<dbReference type="GO" id="GO:0009922">
    <property type="term" value="F:fatty acid elongase activity"/>
    <property type="evidence" value="ECO:0007669"/>
    <property type="project" value="UniProtKB-EC"/>
</dbReference>
<evidence type="ECO:0000313" key="12">
    <source>
        <dbReference type="RefSeq" id="XP_023177982.1"/>
    </source>
</evidence>
<dbReference type="GO" id="GO:0019367">
    <property type="term" value="P:fatty acid elongation, saturated fatty acid"/>
    <property type="evidence" value="ECO:0007669"/>
    <property type="project" value="TreeGrafter"/>
</dbReference>
<keyword evidence="3 10" id="KW-0808">Transferase</keyword>
<evidence type="ECO:0000256" key="4">
    <source>
        <dbReference type="ARBA" id="ARBA00022692"/>
    </source>
</evidence>
<evidence type="ECO:0000256" key="2">
    <source>
        <dbReference type="ARBA" id="ARBA00022516"/>
    </source>
</evidence>
<evidence type="ECO:0000256" key="5">
    <source>
        <dbReference type="ARBA" id="ARBA00022832"/>
    </source>
</evidence>
<feature type="transmembrane region" description="Helical" evidence="10">
    <location>
        <begin position="20"/>
        <end position="42"/>
    </location>
</feature>
<dbReference type="Proteomes" id="UP000504633">
    <property type="component" value="Unplaced"/>
</dbReference>
<gene>
    <name evidence="12" type="primary">LOC111604234</name>
</gene>
<dbReference type="GO" id="GO:0030148">
    <property type="term" value="P:sphingolipid biosynthetic process"/>
    <property type="evidence" value="ECO:0007669"/>
    <property type="project" value="TreeGrafter"/>
</dbReference>
<dbReference type="GeneID" id="111604234"/>
<dbReference type="GO" id="GO:0034625">
    <property type="term" value="P:fatty acid elongation, monounsaturated fatty acid"/>
    <property type="evidence" value="ECO:0007669"/>
    <property type="project" value="TreeGrafter"/>
</dbReference>
<comment type="subcellular location">
    <subcellularLocation>
        <location evidence="1">Membrane</location>
        <topology evidence="1">Multi-pass membrane protein</topology>
    </subcellularLocation>
</comment>
<accession>A0A6J1MF52</accession>
<proteinExistence type="inferred from homology"/>
<feature type="transmembrane region" description="Helical" evidence="10">
    <location>
        <begin position="103"/>
        <end position="124"/>
    </location>
</feature>
<feature type="transmembrane region" description="Helical" evidence="10">
    <location>
        <begin position="228"/>
        <end position="247"/>
    </location>
</feature>
<dbReference type="OMA" id="CYLVMRF"/>
<protein>
    <recommendedName>
        <fullName evidence="10">Elongation of very long chain fatty acids protein</fullName>
        <ecNumber evidence="10">2.3.1.199</ecNumber>
    </recommendedName>
    <alternativeName>
        <fullName evidence="10">Very-long-chain 3-oxoacyl-CoA synthase</fullName>
    </alternativeName>
</protein>
<feature type="transmembrane region" description="Helical" evidence="10">
    <location>
        <begin position="162"/>
        <end position="183"/>
    </location>
</feature>
<evidence type="ECO:0000256" key="6">
    <source>
        <dbReference type="ARBA" id="ARBA00022989"/>
    </source>
</evidence>
<dbReference type="OrthoDB" id="434092at2759"/>
<keyword evidence="6 10" id="KW-1133">Transmembrane helix</keyword>
<keyword evidence="11" id="KW-1185">Reference proteome</keyword>
<evidence type="ECO:0000256" key="3">
    <source>
        <dbReference type="ARBA" id="ARBA00022679"/>
    </source>
</evidence>
<sequence>MLSIFNIPSPDPHPLPLTDSPWPIFLILTSYFIFVLKVGKIYMRNREPYDLTKVLRVYNLGQVAYNLIVFAVTFYFLIIEGICNLHCMETFPFGHQHKNVERYLHYAYYINKIIDLLDTIFFVLRKSYKQITFLHLYHHGIMFLGCYLVMRFHGTGGHFNVLGLLNTFVHAIMYFYYFLSAYYPGVKSNIWWKKYITIVQLVQFVLLFSYSAYVLIFAENCNFPKGLIMLLGFQAMLMMYMFGNFYVKTYTKIPKKKHLRPKQG</sequence>
<evidence type="ECO:0000256" key="10">
    <source>
        <dbReference type="RuleBase" id="RU361115"/>
    </source>
</evidence>
<organism evidence="11 12">
    <name type="scientific">Drosophila hydei</name>
    <name type="common">Fruit fly</name>
    <dbReference type="NCBI Taxonomy" id="7224"/>
    <lineage>
        <taxon>Eukaryota</taxon>
        <taxon>Metazoa</taxon>
        <taxon>Ecdysozoa</taxon>
        <taxon>Arthropoda</taxon>
        <taxon>Hexapoda</taxon>
        <taxon>Insecta</taxon>
        <taxon>Pterygota</taxon>
        <taxon>Neoptera</taxon>
        <taxon>Endopterygota</taxon>
        <taxon>Diptera</taxon>
        <taxon>Brachycera</taxon>
        <taxon>Muscomorpha</taxon>
        <taxon>Ephydroidea</taxon>
        <taxon>Drosophilidae</taxon>
        <taxon>Drosophila</taxon>
    </lineage>
</organism>
<keyword evidence="4 10" id="KW-0812">Transmembrane</keyword>
<evidence type="ECO:0000313" key="11">
    <source>
        <dbReference type="Proteomes" id="UP000504633"/>
    </source>
</evidence>
<dbReference type="GO" id="GO:0005789">
    <property type="term" value="C:endoplasmic reticulum membrane"/>
    <property type="evidence" value="ECO:0007669"/>
    <property type="project" value="TreeGrafter"/>
</dbReference>
<dbReference type="PANTHER" id="PTHR11157:SF116">
    <property type="entry name" value="ELONGATION OF VERY LONG CHAIN FATTY ACIDS PROTEIN-RELATED"/>
    <property type="match status" value="1"/>
</dbReference>
<keyword evidence="9 10" id="KW-0275">Fatty acid biosynthesis</keyword>
<dbReference type="EC" id="2.3.1.199" evidence="10"/>
<dbReference type="AlphaFoldDB" id="A0A6J1MF52"/>
<dbReference type="GO" id="GO:0042761">
    <property type="term" value="P:very long-chain fatty acid biosynthetic process"/>
    <property type="evidence" value="ECO:0007669"/>
    <property type="project" value="TreeGrafter"/>
</dbReference>
<feature type="transmembrane region" description="Helical" evidence="10">
    <location>
        <begin position="131"/>
        <end position="150"/>
    </location>
</feature>
<reference evidence="12" key="1">
    <citation type="submission" date="2025-08" db="UniProtKB">
        <authorList>
            <consortium name="RefSeq"/>
        </authorList>
    </citation>
    <scope>IDENTIFICATION</scope>
    <source>
        <strain evidence="12">15085-1641.00</strain>
        <tissue evidence="12">Whole body</tissue>
    </source>
</reference>
<dbReference type="InterPro" id="IPR002076">
    <property type="entry name" value="ELO_fam"/>
</dbReference>
<comment type="catalytic activity">
    <reaction evidence="10">
        <text>a very-long-chain acyl-CoA + malonyl-CoA + H(+) = a very-long-chain 3-oxoacyl-CoA + CO2 + CoA</text>
        <dbReference type="Rhea" id="RHEA:32727"/>
        <dbReference type="ChEBI" id="CHEBI:15378"/>
        <dbReference type="ChEBI" id="CHEBI:16526"/>
        <dbReference type="ChEBI" id="CHEBI:57287"/>
        <dbReference type="ChEBI" id="CHEBI:57384"/>
        <dbReference type="ChEBI" id="CHEBI:90725"/>
        <dbReference type="ChEBI" id="CHEBI:90736"/>
        <dbReference type="EC" id="2.3.1.199"/>
    </reaction>
</comment>
<dbReference type="RefSeq" id="XP_023177982.1">
    <property type="nucleotide sequence ID" value="XM_023322214.1"/>
</dbReference>
<evidence type="ECO:0000256" key="1">
    <source>
        <dbReference type="ARBA" id="ARBA00004141"/>
    </source>
</evidence>
<dbReference type="KEGG" id="dhe:111604234"/>
<keyword evidence="5 10" id="KW-0276">Fatty acid metabolism</keyword>
<feature type="transmembrane region" description="Helical" evidence="10">
    <location>
        <begin position="195"/>
        <end position="216"/>
    </location>
</feature>
<comment type="similarity">
    <text evidence="10">Belongs to the ELO family.</text>
</comment>
<dbReference type="GO" id="GO:0034626">
    <property type="term" value="P:fatty acid elongation, polyunsaturated fatty acid"/>
    <property type="evidence" value="ECO:0007669"/>
    <property type="project" value="TreeGrafter"/>
</dbReference>
<evidence type="ECO:0000256" key="9">
    <source>
        <dbReference type="ARBA" id="ARBA00023160"/>
    </source>
</evidence>
<evidence type="ECO:0000256" key="8">
    <source>
        <dbReference type="ARBA" id="ARBA00023136"/>
    </source>
</evidence>
<keyword evidence="2 10" id="KW-0444">Lipid biosynthesis</keyword>
<dbReference type="PANTHER" id="PTHR11157">
    <property type="entry name" value="FATTY ACID ACYL TRANSFERASE-RELATED"/>
    <property type="match status" value="1"/>
</dbReference>
<name>A0A6J1MF52_DROHY</name>
<keyword evidence="8 10" id="KW-0472">Membrane</keyword>
<keyword evidence="7 10" id="KW-0443">Lipid metabolism</keyword>
<dbReference type="Pfam" id="PF01151">
    <property type="entry name" value="ELO"/>
    <property type="match status" value="1"/>
</dbReference>
<evidence type="ECO:0000256" key="7">
    <source>
        <dbReference type="ARBA" id="ARBA00023098"/>
    </source>
</evidence>